<comment type="caution">
    <text evidence="3">The sequence shown here is derived from an EMBL/GenBank/DDBJ whole genome shotgun (WGS) entry which is preliminary data.</text>
</comment>
<protein>
    <submittedName>
        <fullName evidence="3">Uncharacterized protein</fullName>
    </submittedName>
</protein>
<dbReference type="RefSeq" id="WP_111402733.1">
    <property type="nucleotide sequence ID" value="NZ_QEPN01000003.1"/>
</dbReference>
<dbReference type="Proteomes" id="UP000253872">
    <property type="component" value="Unassembled WGS sequence"/>
</dbReference>
<dbReference type="InterPro" id="IPR018537">
    <property type="entry name" value="Peptidoglycan-bd_3"/>
</dbReference>
<reference evidence="3 4" key="1">
    <citation type="submission" date="2018-05" db="EMBL/GenBank/DDBJ databases">
        <title>Draft Genome Sequences for a Diverse set of 7 Haemophilus Species.</title>
        <authorList>
            <person name="Nichols M."/>
            <person name="Topaz N."/>
            <person name="Wang X."/>
            <person name="Wang X."/>
            <person name="Boxrud D."/>
        </authorList>
    </citation>
    <scope>NUCLEOTIDE SEQUENCE [LARGE SCALE GENOMIC DNA]</scope>
    <source>
        <strain evidence="3 4">C2002001239</strain>
    </source>
</reference>
<evidence type="ECO:0000313" key="4">
    <source>
        <dbReference type="Proteomes" id="UP000253872"/>
    </source>
</evidence>
<dbReference type="CDD" id="cd13926">
    <property type="entry name" value="N-acetylmuramidase_GH108"/>
    <property type="match status" value="1"/>
</dbReference>
<dbReference type="Pfam" id="PF05838">
    <property type="entry name" value="Glyco_hydro_108"/>
    <property type="match status" value="1"/>
</dbReference>
<dbReference type="AlphaFoldDB" id="A0A369YHJ1"/>
<evidence type="ECO:0000313" key="3">
    <source>
        <dbReference type="EMBL" id="RDE72690.1"/>
    </source>
</evidence>
<evidence type="ECO:0000259" key="1">
    <source>
        <dbReference type="Pfam" id="PF05838"/>
    </source>
</evidence>
<accession>A0A369YHJ1</accession>
<dbReference type="EMBL" id="QEPN01000003">
    <property type="protein sequence ID" value="RDE72690.1"/>
    <property type="molecule type" value="Genomic_DNA"/>
</dbReference>
<feature type="domain" description="Peptidoglycan binding" evidence="2">
    <location>
        <begin position="94"/>
        <end position="156"/>
    </location>
</feature>
<dbReference type="InterPro" id="IPR023346">
    <property type="entry name" value="Lysozyme-like_dom_sf"/>
</dbReference>
<dbReference type="Gene3D" id="1.20.141.10">
    <property type="entry name" value="Chitosanase, subunit A, domain 1"/>
    <property type="match status" value="1"/>
</dbReference>
<dbReference type="Pfam" id="PF09374">
    <property type="entry name" value="PG_binding_3"/>
    <property type="match status" value="1"/>
</dbReference>
<gene>
    <name evidence="3" type="ORF">DPV93_05260</name>
</gene>
<evidence type="ECO:0000259" key="2">
    <source>
        <dbReference type="Pfam" id="PF09374"/>
    </source>
</evidence>
<dbReference type="SUPFAM" id="SSF53955">
    <property type="entry name" value="Lysozyme-like"/>
    <property type="match status" value="1"/>
</dbReference>
<sequence length="169" mass="19221">MQQTLTFQQIFDRVIGHEGGYVHDPRDAGGETIWGITKRTARENGYQGEMKQMKREQAFEIYKQAFWQRYQCERLPSALAFQFFDACVNHGAGNAARMLQRAVGVLDDGVIGKLTLQAVENQALNDTLMRFVAERLKFYTRLANFNAFGKGWVNRMAGNLVYAAQDNGE</sequence>
<proteinExistence type="predicted"/>
<dbReference type="InterPro" id="IPR008565">
    <property type="entry name" value="TtsA-like_GH18_dom"/>
</dbReference>
<feature type="domain" description="TtsA-like Glycoside hydrolase family 108" evidence="1">
    <location>
        <begin position="12"/>
        <end position="91"/>
    </location>
</feature>
<name>A0A369YHJ1_9PAST</name>
<organism evidence="3 4">
    <name type="scientific">Haemophilus sputorum</name>
    <dbReference type="NCBI Taxonomy" id="1078480"/>
    <lineage>
        <taxon>Bacteria</taxon>
        <taxon>Pseudomonadati</taxon>
        <taxon>Pseudomonadota</taxon>
        <taxon>Gammaproteobacteria</taxon>
        <taxon>Pasteurellales</taxon>
        <taxon>Pasteurellaceae</taxon>
        <taxon>Haemophilus</taxon>
    </lineage>
</organism>